<accession>A0A087D604</accession>
<reference evidence="2 3" key="1">
    <citation type="submission" date="2014-03" db="EMBL/GenBank/DDBJ databases">
        <title>Genomics of Bifidobacteria.</title>
        <authorList>
            <person name="Ventura M."/>
            <person name="Milani C."/>
            <person name="Lugli G.A."/>
        </authorList>
    </citation>
    <scope>NUCLEOTIDE SEQUENCE [LARGE SCALE GENOMIC DNA]</scope>
    <source>
        <strain evidence="2 3">DSM 23967</strain>
    </source>
</reference>
<dbReference type="Gene3D" id="1.10.30.50">
    <property type="match status" value="1"/>
</dbReference>
<evidence type="ECO:0000313" key="3">
    <source>
        <dbReference type="Proteomes" id="UP000029066"/>
    </source>
</evidence>
<comment type="caution">
    <text evidence="2">The sequence shown here is derived from an EMBL/GenBank/DDBJ whole genome shotgun (WGS) entry which is preliminary data.</text>
</comment>
<gene>
    <name evidence="2" type="ORF">BISA_1933</name>
</gene>
<dbReference type="STRING" id="1437607.BISA_1933"/>
<name>A0A087D604_9BIFI</name>
<dbReference type="EMBL" id="JGZN01000018">
    <property type="protein sequence ID" value="KFI90954.1"/>
    <property type="molecule type" value="Genomic_DNA"/>
</dbReference>
<evidence type="ECO:0000259" key="1">
    <source>
        <dbReference type="Pfam" id="PF01844"/>
    </source>
</evidence>
<dbReference type="GO" id="GO:0004519">
    <property type="term" value="F:endonuclease activity"/>
    <property type="evidence" value="ECO:0007669"/>
    <property type="project" value="InterPro"/>
</dbReference>
<dbReference type="Pfam" id="PF01844">
    <property type="entry name" value="HNH"/>
    <property type="match status" value="1"/>
</dbReference>
<protein>
    <recommendedName>
        <fullName evidence="1">HNH domain-containing protein</fullName>
    </recommendedName>
</protein>
<feature type="domain" description="HNH" evidence="1">
    <location>
        <begin position="36"/>
        <end position="68"/>
    </location>
</feature>
<proteinExistence type="predicted"/>
<sequence>MARRQVVGARVRQTVIDLWGNECWLNLPGCTKVGEEDDHIIPFKAGGQGTVANIRRACKHCNISRSNRVLSGYGATLHVVMGPPCAGKSSYVAEHAGSGALILDFDRLAEALMMDVDVKHEATGPLVATAQGAWQGAYNKLARMNAPVEVWLIKSLPSTRAHPRLLEEWLALDYELHVVDPGAATVFDRLAAEHRNEGAKLTARQWYSLHLTQELLDARQRARRARLAELGLRNQCERIDARPQW</sequence>
<dbReference type="SUPFAM" id="SSF52540">
    <property type="entry name" value="P-loop containing nucleoside triphosphate hydrolases"/>
    <property type="match status" value="1"/>
</dbReference>
<dbReference type="InterPro" id="IPR002711">
    <property type="entry name" value="HNH"/>
</dbReference>
<dbReference type="Proteomes" id="UP000029066">
    <property type="component" value="Unassembled WGS sequence"/>
</dbReference>
<dbReference type="GO" id="GO:0008270">
    <property type="term" value="F:zinc ion binding"/>
    <property type="evidence" value="ECO:0007669"/>
    <property type="project" value="InterPro"/>
</dbReference>
<evidence type="ECO:0000313" key="2">
    <source>
        <dbReference type="EMBL" id="KFI90954.1"/>
    </source>
</evidence>
<dbReference type="InterPro" id="IPR003615">
    <property type="entry name" value="HNH_nuc"/>
</dbReference>
<dbReference type="OrthoDB" id="4413592at2"/>
<dbReference type="AlphaFoldDB" id="A0A087D604"/>
<dbReference type="CDD" id="cd00085">
    <property type="entry name" value="HNHc"/>
    <property type="match status" value="1"/>
</dbReference>
<dbReference type="RefSeq" id="WP_033891975.1">
    <property type="nucleotide sequence ID" value="NZ_JDUT01000012.1"/>
</dbReference>
<organism evidence="2 3">
    <name type="scientific">Bifidobacterium saguini DSM 23967</name>
    <dbReference type="NCBI Taxonomy" id="1437607"/>
    <lineage>
        <taxon>Bacteria</taxon>
        <taxon>Bacillati</taxon>
        <taxon>Actinomycetota</taxon>
        <taxon>Actinomycetes</taxon>
        <taxon>Bifidobacteriales</taxon>
        <taxon>Bifidobacteriaceae</taxon>
        <taxon>Bifidobacterium</taxon>
    </lineage>
</organism>
<dbReference type="InterPro" id="IPR027417">
    <property type="entry name" value="P-loop_NTPase"/>
</dbReference>
<dbReference type="GO" id="GO:0003676">
    <property type="term" value="F:nucleic acid binding"/>
    <property type="evidence" value="ECO:0007669"/>
    <property type="project" value="InterPro"/>
</dbReference>